<dbReference type="Pfam" id="PF06722">
    <property type="entry name" value="EryCIII-like_C"/>
    <property type="match status" value="1"/>
</dbReference>
<keyword evidence="3" id="KW-0808">Transferase</keyword>
<accession>A0ABV9CS41</accession>
<organism evidence="7 8">
    <name type="scientific">Sphaerisporangium dianthi</name>
    <dbReference type="NCBI Taxonomy" id="1436120"/>
    <lineage>
        <taxon>Bacteria</taxon>
        <taxon>Bacillati</taxon>
        <taxon>Actinomycetota</taxon>
        <taxon>Actinomycetes</taxon>
        <taxon>Streptosporangiales</taxon>
        <taxon>Streptosporangiaceae</taxon>
        <taxon>Sphaerisporangium</taxon>
    </lineage>
</organism>
<evidence type="ECO:0000256" key="2">
    <source>
        <dbReference type="ARBA" id="ARBA00022676"/>
    </source>
</evidence>
<dbReference type="InterPro" id="IPR002213">
    <property type="entry name" value="UDP_glucos_trans"/>
</dbReference>
<keyword evidence="2" id="KW-0328">Glycosyltransferase</keyword>
<dbReference type="EMBL" id="JBHSFP010000037">
    <property type="protein sequence ID" value="MFC4535904.1"/>
    <property type="molecule type" value="Genomic_DNA"/>
</dbReference>
<keyword evidence="4" id="KW-0045">Antibiotic biosynthesis</keyword>
<evidence type="ECO:0000259" key="5">
    <source>
        <dbReference type="Pfam" id="PF06722"/>
    </source>
</evidence>
<dbReference type="RefSeq" id="WP_380849367.1">
    <property type="nucleotide sequence ID" value="NZ_JBHSFP010000037.1"/>
</dbReference>
<comment type="similarity">
    <text evidence="1">Belongs to the glycosyltransferase 28 family.</text>
</comment>
<dbReference type="CDD" id="cd03784">
    <property type="entry name" value="GT1_Gtf-like"/>
    <property type="match status" value="1"/>
</dbReference>
<dbReference type="NCBIfam" id="TIGR04516">
    <property type="entry name" value="glycosyl_450act"/>
    <property type="match status" value="1"/>
</dbReference>
<sequence length="419" mass="44852">MRVLLAAYAARSHFTAMVPLGQALVAAGHQVRVASQPALAGAITGTGLTAVPVGRDHAVSRMLEFRPEIAGRLRTMGMPPFDLAQGPTEAVTWEALTAGYEGFAVPWLFRLVNEPMLAELVDFCRAWRPDLVVWEPITLAAPVAASVVGAAHARLLWSVDLFGHLRDRFVRLRDARPAGDRRDALAELLDRWARRYGGAFGEEMLSGRVTIDQLPPSMRLAGGPDSLPMRYVPYNGTAVVPRWLWDRPERPRVCLTLGVTDGELYGGSLLPISELLSALADLDAEIVATLPGAGRDASRRPLPDNVRVTGYVPLHALATASDAVVHHAGWGTVCTTAHSGVPQLAIAQREFDGPLLARGVAAQGAGLVLDPGELDGDVLRRAVGRLLADPSFREGAAGLREEMLAMPSPAEVAARLAEL</sequence>
<evidence type="ECO:0000256" key="4">
    <source>
        <dbReference type="ARBA" id="ARBA00023194"/>
    </source>
</evidence>
<comment type="caution">
    <text evidence="7">The sequence shown here is derived from an EMBL/GenBank/DDBJ whole genome shotgun (WGS) entry which is preliminary data.</text>
</comment>
<dbReference type="SUPFAM" id="SSF53756">
    <property type="entry name" value="UDP-Glycosyltransferase/glycogen phosphorylase"/>
    <property type="match status" value="1"/>
</dbReference>
<dbReference type="Proteomes" id="UP001596004">
    <property type="component" value="Unassembled WGS sequence"/>
</dbReference>
<proteinExistence type="inferred from homology"/>
<feature type="domain" description="Erythromycin biosynthesis protein CIII-like C-terminal" evidence="5">
    <location>
        <begin position="274"/>
        <end position="419"/>
    </location>
</feature>
<dbReference type="PANTHER" id="PTHR48050:SF13">
    <property type="entry name" value="STEROL 3-BETA-GLUCOSYLTRANSFERASE UGT80A2"/>
    <property type="match status" value="1"/>
</dbReference>
<name>A0ABV9CS41_9ACTN</name>
<dbReference type="InterPro" id="IPR030953">
    <property type="entry name" value="Glycosyl_450act"/>
</dbReference>
<protein>
    <submittedName>
        <fullName evidence="7">Activator-dependent family glycosyltransferase</fullName>
    </submittedName>
</protein>
<feature type="domain" description="Erythromycin biosynthesis protein CIII-like N-terminal" evidence="6">
    <location>
        <begin position="22"/>
        <end position="258"/>
    </location>
</feature>
<dbReference type="PANTHER" id="PTHR48050">
    <property type="entry name" value="STEROL 3-BETA-GLUCOSYLTRANSFERASE"/>
    <property type="match status" value="1"/>
</dbReference>
<gene>
    <name evidence="7" type="ORF">ACFO60_34500</name>
</gene>
<dbReference type="InterPro" id="IPR010610">
    <property type="entry name" value="EryCIII-like_C"/>
</dbReference>
<dbReference type="Gene3D" id="3.40.50.2000">
    <property type="entry name" value="Glycogen Phosphorylase B"/>
    <property type="match status" value="2"/>
</dbReference>
<evidence type="ECO:0000259" key="6">
    <source>
        <dbReference type="Pfam" id="PF21036"/>
    </source>
</evidence>
<evidence type="ECO:0000256" key="1">
    <source>
        <dbReference type="ARBA" id="ARBA00006962"/>
    </source>
</evidence>
<dbReference type="InterPro" id="IPR050426">
    <property type="entry name" value="Glycosyltransferase_28"/>
</dbReference>
<reference evidence="8" key="1">
    <citation type="journal article" date="2019" name="Int. J. Syst. Evol. Microbiol.">
        <title>The Global Catalogue of Microorganisms (GCM) 10K type strain sequencing project: providing services to taxonomists for standard genome sequencing and annotation.</title>
        <authorList>
            <consortium name="The Broad Institute Genomics Platform"/>
            <consortium name="The Broad Institute Genome Sequencing Center for Infectious Disease"/>
            <person name="Wu L."/>
            <person name="Ma J."/>
        </authorList>
    </citation>
    <scope>NUCLEOTIDE SEQUENCE [LARGE SCALE GENOMIC DNA]</scope>
    <source>
        <strain evidence="8">CGMCC 4.7132</strain>
    </source>
</reference>
<evidence type="ECO:0000256" key="3">
    <source>
        <dbReference type="ARBA" id="ARBA00022679"/>
    </source>
</evidence>
<evidence type="ECO:0000313" key="8">
    <source>
        <dbReference type="Proteomes" id="UP001596004"/>
    </source>
</evidence>
<dbReference type="Pfam" id="PF21036">
    <property type="entry name" value="EryCIII-like_N"/>
    <property type="match status" value="1"/>
</dbReference>
<dbReference type="InterPro" id="IPR048284">
    <property type="entry name" value="EryCIII-like_N"/>
</dbReference>
<keyword evidence="8" id="KW-1185">Reference proteome</keyword>
<evidence type="ECO:0000313" key="7">
    <source>
        <dbReference type="EMBL" id="MFC4535904.1"/>
    </source>
</evidence>